<name>A5DII3_PICGU</name>
<dbReference type="KEGG" id="pgu:PGUG_03084"/>
<proteinExistence type="predicted"/>
<dbReference type="InterPro" id="IPR021714">
    <property type="entry name" value="URB1_N"/>
</dbReference>
<accession>A5DII3</accession>
<keyword evidence="3" id="KW-1185">Reference proteome</keyword>
<evidence type="ECO:0000313" key="2">
    <source>
        <dbReference type="EMBL" id="EDK38986.2"/>
    </source>
</evidence>
<dbReference type="PANTHER" id="PTHR13500">
    <property type="entry name" value="NUCLEOLAR PRERIBOSOMAL-ASSOCIATED PROTEIN 1"/>
    <property type="match status" value="1"/>
</dbReference>
<dbReference type="GeneID" id="5126732"/>
<organism evidence="2 3">
    <name type="scientific">Meyerozyma guilliermondii (strain ATCC 6260 / CBS 566 / DSM 6381 / JCM 1539 / NBRC 10279 / NRRL Y-324)</name>
    <name type="common">Yeast</name>
    <name type="synonym">Candida guilliermondii</name>
    <dbReference type="NCBI Taxonomy" id="294746"/>
    <lineage>
        <taxon>Eukaryota</taxon>
        <taxon>Fungi</taxon>
        <taxon>Dikarya</taxon>
        <taxon>Ascomycota</taxon>
        <taxon>Saccharomycotina</taxon>
        <taxon>Pichiomycetes</taxon>
        <taxon>Debaryomycetaceae</taxon>
        <taxon>Meyerozyma</taxon>
    </lineage>
</organism>
<dbReference type="InterPro" id="IPR039844">
    <property type="entry name" value="URB1"/>
</dbReference>
<dbReference type="STRING" id="294746.A5DII3"/>
<evidence type="ECO:0000259" key="1">
    <source>
        <dbReference type="Pfam" id="PF11707"/>
    </source>
</evidence>
<dbReference type="PANTHER" id="PTHR13500:SF0">
    <property type="entry name" value="NUCLEOLAR PRE-RIBOSOMAL-ASSOCIATED PROTEIN 1"/>
    <property type="match status" value="1"/>
</dbReference>
<protein>
    <recommendedName>
        <fullName evidence="1">URB1 N-terminal domain-containing protein</fullName>
    </recommendedName>
</protein>
<dbReference type="Proteomes" id="UP000001997">
    <property type="component" value="Unassembled WGS sequence"/>
</dbReference>
<dbReference type="eggNOG" id="KOG1791">
    <property type="taxonomic scope" value="Eukaryota"/>
</dbReference>
<feature type="domain" description="URB1 N-terminal" evidence="1">
    <location>
        <begin position="41"/>
        <end position="349"/>
    </location>
</feature>
<dbReference type="GO" id="GO:0000463">
    <property type="term" value="P:maturation of LSU-rRNA from tricistronic rRNA transcript (SSU-rRNA, 5.8S rRNA, LSU-rRNA)"/>
    <property type="evidence" value="ECO:0007669"/>
    <property type="project" value="TreeGrafter"/>
</dbReference>
<dbReference type="RefSeq" id="XP_001485355.2">
    <property type="nucleotide sequence ID" value="XM_001485305.1"/>
</dbReference>
<reference evidence="2 3" key="1">
    <citation type="journal article" date="2009" name="Nature">
        <title>Evolution of pathogenicity and sexual reproduction in eight Candida genomes.</title>
        <authorList>
            <person name="Butler G."/>
            <person name="Rasmussen M.D."/>
            <person name="Lin M.F."/>
            <person name="Santos M.A."/>
            <person name="Sakthikumar S."/>
            <person name="Munro C.A."/>
            <person name="Rheinbay E."/>
            <person name="Grabherr M."/>
            <person name="Forche A."/>
            <person name="Reedy J.L."/>
            <person name="Agrafioti I."/>
            <person name="Arnaud M.B."/>
            <person name="Bates S."/>
            <person name="Brown A.J."/>
            <person name="Brunke S."/>
            <person name="Costanzo M.C."/>
            <person name="Fitzpatrick D.A."/>
            <person name="de Groot P.W."/>
            <person name="Harris D."/>
            <person name="Hoyer L.L."/>
            <person name="Hube B."/>
            <person name="Klis F.M."/>
            <person name="Kodira C."/>
            <person name="Lennard N."/>
            <person name="Logue M.E."/>
            <person name="Martin R."/>
            <person name="Neiman A.M."/>
            <person name="Nikolaou E."/>
            <person name="Quail M.A."/>
            <person name="Quinn J."/>
            <person name="Santos M.C."/>
            <person name="Schmitzberger F.F."/>
            <person name="Sherlock G."/>
            <person name="Shah P."/>
            <person name="Silverstein K.A."/>
            <person name="Skrzypek M.S."/>
            <person name="Soll D."/>
            <person name="Staggs R."/>
            <person name="Stansfield I."/>
            <person name="Stumpf M.P."/>
            <person name="Sudbery P.E."/>
            <person name="Srikantha T."/>
            <person name="Zeng Q."/>
            <person name="Berman J."/>
            <person name="Berriman M."/>
            <person name="Heitman J."/>
            <person name="Gow N.A."/>
            <person name="Lorenz M.C."/>
            <person name="Birren B.W."/>
            <person name="Kellis M."/>
            <person name="Cuomo C.A."/>
        </authorList>
    </citation>
    <scope>NUCLEOTIDE SEQUENCE [LARGE SCALE GENOMIC DNA]</scope>
    <source>
        <strain evidence="3">ATCC 6260 / CBS 566 / DSM 6381 / JCM 1539 / NBRC 10279 / NRRL Y-324</strain>
    </source>
</reference>
<dbReference type="EMBL" id="CH408157">
    <property type="protein sequence ID" value="EDK38986.2"/>
    <property type="molecule type" value="Genomic_DNA"/>
</dbReference>
<dbReference type="OrthoDB" id="72892at2759"/>
<dbReference type="GO" id="GO:0000466">
    <property type="term" value="P:maturation of 5.8S rRNA from tricistronic rRNA transcript (SSU-rRNA, 5.8S rRNA, LSU-rRNA)"/>
    <property type="evidence" value="ECO:0007669"/>
    <property type="project" value="TreeGrafter"/>
</dbReference>
<dbReference type="InterPro" id="IPR016024">
    <property type="entry name" value="ARM-type_fold"/>
</dbReference>
<evidence type="ECO:0000313" key="3">
    <source>
        <dbReference type="Proteomes" id="UP000001997"/>
    </source>
</evidence>
<dbReference type="GO" id="GO:0005730">
    <property type="term" value="C:nucleolus"/>
    <property type="evidence" value="ECO:0007669"/>
    <property type="project" value="TreeGrafter"/>
</dbReference>
<dbReference type="HOGENOM" id="CLU_750295_0_0_1"/>
<dbReference type="VEuPathDB" id="FungiDB:PGUG_03084"/>
<dbReference type="InParanoid" id="A5DII3"/>
<dbReference type="Pfam" id="PF11707">
    <property type="entry name" value="Npa1"/>
    <property type="match status" value="1"/>
</dbReference>
<dbReference type="AlphaFoldDB" id="A5DII3"/>
<gene>
    <name evidence="2" type="ORF">PGUG_03084</name>
</gene>
<sequence length="369" mass="41653">MARTPTANVDGKALEHLDAASSGKPESIVFFIKDGHFARSISAWAYFLSVNDHSSFIETSVKLARLSSAIKNVFVNEKVASDSKEGLQAQLELMEMRPQIVERYQEILQSHSKILYRALNNNRPAITNPILRLMSNIVTFQSSLATVLIDNFDLNLTVLPNLLVPPKGQDGPISQSNDHLNTRHNFIRFWIALTTSVPSHIRKDLLVNKPKIMNNLWKFMAGSDSIGTLSIIIEWIESAILKEASFKRSTKCKILNENFMFKLQLLFNRLQDATFTSQFIQFVKSFTSSSEGLLFPNNQCLLTTNYGTPLNVNGKSFKVHNKLLFTFLTTLKPCETFQQLAIVTEILNQMSRIDCTLLESVCSNRGWVS</sequence>
<dbReference type="SUPFAM" id="SSF48371">
    <property type="entry name" value="ARM repeat"/>
    <property type="match status" value="1"/>
</dbReference>